<evidence type="ECO:0000259" key="3">
    <source>
        <dbReference type="PROSITE" id="PS51998"/>
    </source>
</evidence>
<accession>A0A4S2MEJ8</accession>
<dbReference type="EMBL" id="SJOL01001184">
    <property type="protein sequence ID" value="TGZ75052.1"/>
    <property type="molecule type" value="Genomic_DNA"/>
</dbReference>
<dbReference type="PANTHER" id="PTHR13844">
    <property type="entry name" value="SWI/SNF-RELATED MATRIX-ASSOCIATED ACTIN-DEPENDENT REGULATOR OF CHROMATIN SUBFAMILY D"/>
    <property type="match status" value="1"/>
</dbReference>
<dbReference type="AlphaFoldDB" id="A0A4S2MEJ8"/>
<organism evidence="4 5">
    <name type="scientific">Opisthorchis felineus</name>
    <dbReference type="NCBI Taxonomy" id="147828"/>
    <lineage>
        <taxon>Eukaryota</taxon>
        <taxon>Metazoa</taxon>
        <taxon>Spiralia</taxon>
        <taxon>Lophotrochozoa</taxon>
        <taxon>Platyhelminthes</taxon>
        <taxon>Trematoda</taxon>
        <taxon>Digenea</taxon>
        <taxon>Opisthorchiida</taxon>
        <taxon>Opisthorchiata</taxon>
        <taxon>Opisthorchiidae</taxon>
        <taxon>Opisthorchis</taxon>
    </lineage>
</organism>
<dbReference type="InterPro" id="IPR014876">
    <property type="entry name" value="DEK_C"/>
</dbReference>
<evidence type="ECO:0000256" key="1">
    <source>
        <dbReference type="SAM" id="MobiDB-lite"/>
    </source>
</evidence>
<gene>
    <name evidence="4" type="ORF">CRM22_000599</name>
</gene>
<evidence type="ECO:0000313" key="5">
    <source>
        <dbReference type="Proteomes" id="UP000308267"/>
    </source>
</evidence>
<feature type="signal peptide" evidence="2">
    <location>
        <begin position="1"/>
        <end position="25"/>
    </location>
</feature>
<dbReference type="PROSITE" id="PS51998">
    <property type="entry name" value="DEK_C"/>
    <property type="match status" value="1"/>
</dbReference>
<dbReference type="STRING" id="147828.A0A4S2MEJ8"/>
<feature type="compositionally biased region" description="Low complexity" evidence="1">
    <location>
        <begin position="110"/>
        <end position="120"/>
    </location>
</feature>
<dbReference type="Pfam" id="PF08766">
    <property type="entry name" value="DEK_C"/>
    <property type="match status" value="1"/>
</dbReference>
<dbReference type="Pfam" id="PF02201">
    <property type="entry name" value="SWIB"/>
    <property type="match status" value="1"/>
</dbReference>
<reference evidence="4 5" key="1">
    <citation type="journal article" date="2019" name="BMC Genomics">
        <title>New insights from Opisthorchis felineus genome: update on genomics of the epidemiologically important liver flukes.</title>
        <authorList>
            <person name="Ershov N.I."/>
            <person name="Mordvinov V.A."/>
            <person name="Prokhortchouk E.B."/>
            <person name="Pakharukova M.Y."/>
            <person name="Gunbin K.V."/>
            <person name="Ustyantsev K."/>
            <person name="Genaev M.A."/>
            <person name="Blinov A.G."/>
            <person name="Mazur A."/>
            <person name="Boulygina E."/>
            <person name="Tsygankova S."/>
            <person name="Khrameeva E."/>
            <person name="Chekanov N."/>
            <person name="Fan G."/>
            <person name="Xiao A."/>
            <person name="Zhang H."/>
            <person name="Xu X."/>
            <person name="Yang H."/>
            <person name="Solovyev V."/>
            <person name="Lee S.M."/>
            <person name="Liu X."/>
            <person name="Afonnikov D.A."/>
            <person name="Skryabin K.G."/>
        </authorList>
    </citation>
    <scope>NUCLEOTIDE SEQUENCE [LARGE SCALE GENOMIC DNA]</scope>
    <source>
        <strain evidence="4">AK-0245</strain>
        <tissue evidence="4">Whole organism</tissue>
    </source>
</reference>
<comment type="caution">
    <text evidence="4">The sequence shown here is derived from an EMBL/GenBank/DDBJ whole genome shotgun (WGS) entry which is preliminary data.</text>
</comment>
<evidence type="ECO:0000256" key="2">
    <source>
        <dbReference type="SAM" id="SignalP"/>
    </source>
</evidence>
<dbReference type="Gene3D" id="1.10.10.60">
    <property type="entry name" value="Homeodomain-like"/>
    <property type="match status" value="1"/>
</dbReference>
<feature type="domain" description="DEK-C" evidence="3">
    <location>
        <begin position="28"/>
        <end position="83"/>
    </location>
</feature>
<feature type="compositionally biased region" description="Polar residues" evidence="1">
    <location>
        <begin position="83"/>
        <end position="96"/>
    </location>
</feature>
<feature type="compositionally biased region" description="Acidic residues" evidence="1">
    <location>
        <begin position="97"/>
        <end position="109"/>
    </location>
</feature>
<dbReference type="CDD" id="cd10567">
    <property type="entry name" value="SWIB-MDM2_like"/>
    <property type="match status" value="1"/>
</dbReference>
<feature type="region of interest" description="Disordered" evidence="1">
    <location>
        <begin position="83"/>
        <end position="173"/>
    </location>
</feature>
<proteinExistence type="predicted"/>
<dbReference type="Proteomes" id="UP000308267">
    <property type="component" value="Unassembled WGS sequence"/>
</dbReference>
<sequence length="257" mass="28362">MFESLCCFLLFAVCAPAFPLWSVGAMPLPSDVELLTRVESILRNADLKKTTSRKVRNELEEYFGVDLTSHKQKIERMILNTMSKQARHSTSGQNEESPGESQEDSDAESSESASSSVGSSPKPKKRRQPADEDMARAVHASANGMRKRPSSGKPKVERRPSGSGKSGFTRPLGLSDEMSAYVGQKQMSRAELVKRFWSLAKENNLFFNGPTVRRTKSSSSSSSAAKTPRTCGTVVIAVTVSFADDVERWLIAAHWRR</sequence>
<protein>
    <recommendedName>
        <fullName evidence="3">DEK-C domain-containing protein</fullName>
    </recommendedName>
</protein>
<feature type="chain" id="PRO_5020911098" description="DEK-C domain-containing protein" evidence="2">
    <location>
        <begin position="26"/>
        <end position="257"/>
    </location>
</feature>
<dbReference type="InterPro" id="IPR036885">
    <property type="entry name" value="SWIB_MDM2_dom_sf"/>
</dbReference>
<dbReference type="SUPFAM" id="SSF109715">
    <property type="entry name" value="DEK C-terminal domain"/>
    <property type="match status" value="1"/>
</dbReference>
<evidence type="ECO:0000313" key="4">
    <source>
        <dbReference type="EMBL" id="TGZ75052.1"/>
    </source>
</evidence>
<dbReference type="InterPro" id="IPR003121">
    <property type="entry name" value="SWIB_MDM2_domain"/>
</dbReference>
<dbReference type="OrthoDB" id="10251073at2759"/>
<keyword evidence="5" id="KW-1185">Reference proteome</keyword>
<dbReference type="SUPFAM" id="SSF47592">
    <property type="entry name" value="SWIB/MDM2 domain"/>
    <property type="match status" value="1"/>
</dbReference>
<dbReference type="Gene3D" id="1.10.245.10">
    <property type="entry name" value="SWIB/MDM2 domain"/>
    <property type="match status" value="1"/>
</dbReference>
<keyword evidence="2" id="KW-0732">Signal</keyword>
<name>A0A4S2MEJ8_OPIFE</name>